<sequence length="589" mass="68136">MSNMSNNIQPTNRYELVENEEAYCLIPTGSEYGSNTKKNVKNDKGNNIVYKNIPIVQERSNDLFFQDSDSDTDKQNIAKLNPFADPTVAEYYRKIYKNADYEGLLHFEPEFNWSKNEEDALLKKLNHRVALVACFLFAALQIDRGNLKQAISDNLLEDLGMNTNDYNHVNTIFLLCFLLAEIPSQLLSKKIGPEIWIPIQMILWSFVSVCQATIHSKRGFLITRALIGSLEGGFVSDLILWLSYFFTAKELTVRLSWFWATLSVVQISTAFLAFGILRMRGIWGLEGWKWLFIIECIMSGFIGIISFQLMVPSAVQTKSWLEPNGWFTEREEKIIVNRLLRDDPSKGDINNKQPLSLKDIWQVLIDYDLWPIYIIGLVAYIPIDTFDPYFTLTLQNLGFSKFNIQLLTIPANILHIIFLLIVTSVSEKFNEVSMICLFAPIYTTIVLGIIRWWPGSMIQIWPSYILCVIFVGQPYIHAICVSWVSRNSNSIKTRAISAALYNMFVQLANIIATNIYRDDDKPKYNRGNYQLFHISWLLIPILLLTKAYYIFRNKQKGKSWNAMTPEQREDYIYNSTDIGCKRLDFRFIH</sequence>
<reference evidence="8" key="1">
    <citation type="submission" date="2018-06" db="EMBL/GenBank/DDBJ databases">
        <authorList>
            <person name="Guldener U."/>
        </authorList>
    </citation>
    <scope>NUCLEOTIDE SEQUENCE [LARGE SCALE GENOMIC DNA]</scope>
    <source>
        <strain evidence="8">UTAD17</strain>
    </source>
</reference>
<feature type="transmembrane region" description="Helical" evidence="6">
    <location>
        <begin position="496"/>
        <end position="516"/>
    </location>
</feature>
<proteinExistence type="predicted"/>
<evidence type="ECO:0000256" key="2">
    <source>
        <dbReference type="ARBA" id="ARBA00022448"/>
    </source>
</evidence>
<accession>A0A376B792</accession>
<feature type="transmembrane region" description="Helical" evidence="6">
    <location>
        <begin position="434"/>
        <end position="454"/>
    </location>
</feature>
<feature type="transmembrane region" description="Helical" evidence="6">
    <location>
        <begin position="290"/>
        <end position="311"/>
    </location>
</feature>
<organism evidence="7 8">
    <name type="scientific">Saccharomycodes ludwigii</name>
    <dbReference type="NCBI Taxonomy" id="36035"/>
    <lineage>
        <taxon>Eukaryota</taxon>
        <taxon>Fungi</taxon>
        <taxon>Dikarya</taxon>
        <taxon>Ascomycota</taxon>
        <taxon>Saccharomycotina</taxon>
        <taxon>Saccharomycetes</taxon>
        <taxon>Saccharomycodales</taxon>
        <taxon>Saccharomycodaceae</taxon>
        <taxon>Saccharomycodes</taxon>
    </lineage>
</organism>
<dbReference type="Pfam" id="PF07690">
    <property type="entry name" value="MFS_1"/>
    <property type="match status" value="1"/>
</dbReference>
<evidence type="ECO:0000256" key="4">
    <source>
        <dbReference type="ARBA" id="ARBA00022989"/>
    </source>
</evidence>
<dbReference type="Gene3D" id="1.20.1250.20">
    <property type="entry name" value="MFS general substrate transporter like domains"/>
    <property type="match status" value="2"/>
</dbReference>
<protein>
    <submittedName>
        <fullName evidence="7">Related to permease of the major facilitator superfamily</fullName>
    </submittedName>
</protein>
<feature type="transmembrane region" description="Helical" evidence="6">
    <location>
        <begin position="460"/>
        <end position="484"/>
    </location>
</feature>
<evidence type="ECO:0000256" key="6">
    <source>
        <dbReference type="SAM" id="Phobius"/>
    </source>
</evidence>
<keyword evidence="8" id="KW-1185">Reference proteome</keyword>
<dbReference type="GO" id="GO:0016020">
    <property type="term" value="C:membrane"/>
    <property type="evidence" value="ECO:0007669"/>
    <property type="project" value="UniProtKB-SubCell"/>
</dbReference>
<dbReference type="GO" id="GO:0022857">
    <property type="term" value="F:transmembrane transporter activity"/>
    <property type="evidence" value="ECO:0007669"/>
    <property type="project" value="InterPro"/>
</dbReference>
<dbReference type="InterPro" id="IPR036259">
    <property type="entry name" value="MFS_trans_sf"/>
</dbReference>
<keyword evidence="3 6" id="KW-0812">Transmembrane</keyword>
<feature type="transmembrane region" description="Helical" evidence="6">
    <location>
        <begin position="531"/>
        <end position="551"/>
    </location>
</feature>
<dbReference type="AlphaFoldDB" id="A0A376B792"/>
<dbReference type="SUPFAM" id="SSF103473">
    <property type="entry name" value="MFS general substrate transporter"/>
    <property type="match status" value="1"/>
</dbReference>
<keyword evidence="5 6" id="KW-0472">Membrane</keyword>
<evidence type="ECO:0000256" key="5">
    <source>
        <dbReference type="ARBA" id="ARBA00023136"/>
    </source>
</evidence>
<dbReference type="Proteomes" id="UP000262825">
    <property type="component" value="Unassembled WGS sequence"/>
</dbReference>
<evidence type="ECO:0000256" key="3">
    <source>
        <dbReference type="ARBA" id="ARBA00022692"/>
    </source>
</evidence>
<feature type="transmembrane region" description="Helical" evidence="6">
    <location>
        <begin position="226"/>
        <end position="245"/>
    </location>
</feature>
<keyword evidence="2" id="KW-0813">Transport</keyword>
<keyword evidence="4 6" id="KW-1133">Transmembrane helix</keyword>
<dbReference type="EMBL" id="UFAJ01000371">
    <property type="protein sequence ID" value="SSD60501.1"/>
    <property type="molecule type" value="Genomic_DNA"/>
</dbReference>
<dbReference type="PANTHER" id="PTHR43791">
    <property type="entry name" value="PERMEASE-RELATED"/>
    <property type="match status" value="1"/>
</dbReference>
<dbReference type="FunFam" id="1.20.1250.20:FF:000106">
    <property type="entry name" value="MFS transporter, putative"/>
    <property type="match status" value="1"/>
</dbReference>
<feature type="transmembrane region" description="Helical" evidence="6">
    <location>
        <begin position="402"/>
        <end position="422"/>
    </location>
</feature>
<feature type="transmembrane region" description="Helical" evidence="6">
    <location>
        <begin position="257"/>
        <end position="278"/>
    </location>
</feature>
<dbReference type="PANTHER" id="PTHR43791:SF29">
    <property type="entry name" value="MAJOR FACILITATOR SUPERFAMILY (MFS) PROFILE DOMAIN-CONTAINING PROTEIN"/>
    <property type="match status" value="1"/>
</dbReference>
<name>A0A376B792_9ASCO</name>
<comment type="subcellular location">
    <subcellularLocation>
        <location evidence="1">Membrane</location>
        <topology evidence="1">Multi-pass membrane protein</topology>
    </subcellularLocation>
</comment>
<dbReference type="InterPro" id="IPR011701">
    <property type="entry name" value="MFS"/>
</dbReference>
<evidence type="ECO:0000256" key="1">
    <source>
        <dbReference type="ARBA" id="ARBA00004141"/>
    </source>
</evidence>
<evidence type="ECO:0000313" key="7">
    <source>
        <dbReference type="EMBL" id="SSD60501.1"/>
    </source>
</evidence>
<dbReference type="FunFam" id="1.20.1250.20:FF:000247">
    <property type="entry name" value="MFS general substrate transporter"/>
    <property type="match status" value="1"/>
</dbReference>
<dbReference type="VEuPathDB" id="FungiDB:SCODWIG_02262"/>
<gene>
    <name evidence="7" type="ORF">SCODWIG_02262</name>
</gene>
<evidence type="ECO:0000313" key="8">
    <source>
        <dbReference type="Proteomes" id="UP000262825"/>
    </source>
</evidence>